<proteinExistence type="inferred from homology"/>
<comment type="similarity">
    <text evidence="3">Belongs to the MRAP family.</text>
</comment>
<dbReference type="Proteomes" id="UP001295444">
    <property type="component" value="Chromosome 01"/>
</dbReference>
<evidence type="ECO:0000256" key="3">
    <source>
        <dbReference type="ARBA" id="ARBA00010063"/>
    </source>
</evidence>
<sequence length="71" mass="8534">MANVTDGFEYYYDYVDFVSFDESKLKANKYSIVIAFWVGLALFVVFLFLTLLYISRTFSTRTQQYRYPQRI</sequence>
<evidence type="ECO:0000256" key="9">
    <source>
        <dbReference type="SAM" id="Phobius"/>
    </source>
</evidence>
<protein>
    <submittedName>
        <fullName evidence="10">Melanocortin-2 receptor accessory</fullName>
    </submittedName>
</protein>
<keyword evidence="10" id="KW-0675">Receptor</keyword>
<comment type="subcellular location">
    <subcellularLocation>
        <location evidence="1">Cell membrane</location>
        <topology evidence="1">Single-pass membrane protein</topology>
    </subcellularLocation>
    <subcellularLocation>
        <location evidence="2">Endoplasmic reticulum membrane</location>
        <topology evidence="2">Single-pass membrane protein</topology>
    </subcellularLocation>
</comment>
<evidence type="ECO:0000256" key="8">
    <source>
        <dbReference type="ARBA" id="ARBA00023136"/>
    </source>
</evidence>
<dbReference type="GO" id="GO:0031781">
    <property type="term" value="F:type 3 melanocortin receptor binding"/>
    <property type="evidence" value="ECO:0007669"/>
    <property type="project" value="TreeGrafter"/>
</dbReference>
<keyword evidence="7 9" id="KW-1133">Transmembrane helix</keyword>
<reference evidence="10" key="1">
    <citation type="submission" date="2022-03" db="EMBL/GenBank/DDBJ databases">
        <authorList>
            <person name="Alioto T."/>
            <person name="Alioto T."/>
            <person name="Gomez Garrido J."/>
        </authorList>
    </citation>
    <scope>NUCLEOTIDE SEQUENCE</scope>
</reference>
<evidence type="ECO:0000313" key="10">
    <source>
        <dbReference type="EMBL" id="CAH2219287.1"/>
    </source>
</evidence>
<keyword evidence="6" id="KW-0256">Endoplasmic reticulum</keyword>
<evidence type="ECO:0000256" key="7">
    <source>
        <dbReference type="ARBA" id="ARBA00022989"/>
    </source>
</evidence>
<evidence type="ECO:0000256" key="1">
    <source>
        <dbReference type="ARBA" id="ARBA00004162"/>
    </source>
</evidence>
<evidence type="ECO:0000313" key="11">
    <source>
        <dbReference type="Proteomes" id="UP001295444"/>
    </source>
</evidence>
<dbReference type="InterPro" id="IPR028111">
    <property type="entry name" value="MRAP"/>
</dbReference>
<feature type="transmembrane region" description="Helical" evidence="9">
    <location>
        <begin position="30"/>
        <end position="54"/>
    </location>
</feature>
<dbReference type="GO" id="GO:0072659">
    <property type="term" value="P:protein localization to plasma membrane"/>
    <property type="evidence" value="ECO:0007669"/>
    <property type="project" value="TreeGrafter"/>
</dbReference>
<evidence type="ECO:0000256" key="6">
    <source>
        <dbReference type="ARBA" id="ARBA00022824"/>
    </source>
</evidence>
<name>A0AAD1QY15_PELCU</name>
<accession>A0AAD1QY15</accession>
<dbReference type="PANTHER" id="PTHR28675:SF2">
    <property type="entry name" value="MELANOCORTIN-2 RECEPTOR ACCESSORY PROTEIN"/>
    <property type="match status" value="1"/>
</dbReference>
<dbReference type="GO" id="GO:0030545">
    <property type="term" value="F:signaling receptor regulator activity"/>
    <property type="evidence" value="ECO:0007669"/>
    <property type="project" value="TreeGrafter"/>
</dbReference>
<keyword evidence="5 9" id="KW-0812">Transmembrane</keyword>
<dbReference type="AlphaFoldDB" id="A0AAD1QY15"/>
<evidence type="ECO:0000256" key="2">
    <source>
        <dbReference type="ARBA" id="ARBA00004389"/>
    </source>
</evidence>
<organism evidence="10 11">
    <name type="scientific">Pelobates cultripes</name>
    <name type="common">Western spadefoot toad</name>
    <dbReference type="NCBI Taxonomy" id="61616"/>
    <lineage>
        <taxon>Eukaryota</taxon>
        <taxon>Metazoa</taxon>
        <taxon>Chordata</taxon>
        <taxon>Craniata</taxon>
        <taxon>Vertebrata</taxon>
        <taxon>Euteleostomi</taxon>
        <taxon>Amphibia</taxon>
        <taxon>Batrachia</taxon>
        <taxon>Anura</taxon>
        <taxon>Pelobatoidea</taxon>
        <taxon>Pelobatidae</taxon>
        <taxon>Pelobates</taxon>
    </lineage>
</organism>
<keyword evidence="8 9" id="KW-0472">Membrane</keyword>
<gene>
    <name evidence="10" type="ORF">PECUL_23A024306</name>
</gene>
<keyword evidence="11" id="KW-1185">Reference proteome</keyword>
<dbReference type="GO" id="GO:0031780">
    <property type="term" value="F:corticotropin hormone receptor binding"/>
    <property type="evidence" value="ECO:0007669"/>
    <property type="project" value="TreeGrafter"/>
</dbReference>
<keyword evidence="4" id="KW-1003">Cell membrane</keyword>
<dbReference type="PANTHER" id="PTHR28675">
    <property type="entry name" value="MELANOCORTIN-2 RECEPTOR ACCESSORY PROTEIN 2"/>
    <property type="match status" value="1"/>
</dbReference>
<dbReference type="GO" id="GO:0106070">
    <property type="term" value="P:regulation of adenylate cyclase-activating G protein-coupled receptor signaling pathway"/>
    <property type="evidence" value="ECO:0007669"/>
    <property type="project" value="TreeGrafter"/>
</dbReference>
<dbReference type="Pfam" id="PF15183">
    <property type="entry name" value="MRAP"/>
    <property type="match status" value="1"/>
</dbReference>
<dbReference type="GO" id="GO:0070996">
    <property type="term" value="F:type 1 melanocortin receptor binding"/>
    <property type="evidence" value="ECO:0007669"/>
    <property type="project" value="TreeGrafter"/>
</dbReference>
<dbReference type="GO" id="GO:0005886">
    <property type="term" value="C:plasma membrane"/>
    <property type="evidence" value="ECO:0007669"/>
    <property type="project" value="UniProtKB-SubCell"/>
</dbReference>
<evidence type="ECO:0000256" key="4">
    <source>
        <dbReference type="ARBA" id="ARBA00022475"/>
    </source>
</evidence>
<dbReference type="GO" id="GO:0031783">
    <property type="term" value="F:type 5 melanocortin receptor binding"/>
    <property type="evidence" value="ECO:0007669"/>
    <property type="project" value="TreeGrafter"/>
</dbReference>
<evidence type="ECO:0000256" key="5">
    <source>
        <dbReference type="ARBA" id="ARBA00022692"/>
    </source>
</evidence>
<dbReference type="GO" id="GO:0031782">
    <property type="term" value="F:type 4 melanocortin receptor binding"/>
    <property type="evidence" value="ECO:0007669"/>
    <property type="project" value="TreeGrafter"/>
</dbReference>
<dbReference type="GO" id="GO:0005789">
    <property type="term" value="C:endoplasmic reticulum membrane"/>
    <property type="evidence" value="ECO:0007669"/>
    <property type="project" value="UniProtKB-SubCell"/>
</dbReference>
<dbReference type="EMBL" id="OW240912">
    <property type="protein sequence ID" value="CAH2219287.1"/>
    <property type="molecule type" value="Genomic_DNA"/>
</dbReference>